<accession>A0A1I7XMG8</accession>
<dbReference type="AlphaFoldDB" id="A0A1I7XMG8"/>
<evidence type="ECO:0000313" key="3">
    <source>
        <dbReference type="WBParaSite" id="Hba_18978"/>
    </source>
</evidence>
<name>A0A1I7XMG8_HETBA</name>
<keyword evidence="2" id="KW-1185">Reference proteome</keyword>
<protein>
    <submittedName>
        <fullName evidence="3">Inner membrane protein</fullName>
    </submittedName>
</protein>
<keyword evidence="1" id="KW-0812">Transmembrane</keyword>
<keyword evidence="1" id="KW-1133">Transmembrane helix</keyword>
<keyword evidence="1" id="KW-0472">Membrane</keyword>
<proteinExistence type="predicted"/>
<evidence type="ECO:0000313" key="2">
    <source>
        <dbReference type="Proteomes" id="UP000095283"/>
    </source>
</evidence>
<evidence type="ECO:0000256" key="1">
    <source>
        <dbReference type="SAM" id="Phobius"/>
    </source>
</evidence>
<dbReference type="WBParaSite" id="Hba_18978">
    <property type="protein sequence ID" value="Hba_18978"/>
    <property type="gene ID" value="Hba_18978"/>
</dbReference>
<organism evidence="2 3">
    <name type="scientific">Heterorhabditis bacteriophora</name>
    <name type="common">Entomopathogenic nematode worm</name>
    <dbReference type="NCBI Taxonomy" id="37862"/>
    <lineage>
        <taxon>Eukaryota</taxon>
        <taxon>Metazoa</taxon>
        <taxon>Ecdysozoa</taxon>
        <taxon>Nematoda</taxon>
        <taxon>Chromadorea</taxon>
        <taxon>Rhabditida</taxon>
        <taxon>Rhabditina</taxon>
        <taxon>Rhabditomorpha</taxon>
        <taxon>Strongyloidea</taxon>
        <taxon>Heterorhabditidae</taxon>
        <taxon>Heterorhabditis</taxon>
    </lineage>
</organism>
<dbReference type="Proteomes" id="UP000095283">
    <property type="component" value="Unplaced"/>
</dbReference>
<feature type="transmembrane region" description="Helical" evidence="1">
    <location>
        <begin position="44"/>
        <end position="67"/>
    </location>
</feature>
<sequence>MYSYKRKDISQSQYTVANSKIGEIEWLQLGEPERRIINLLLPIAIIRHTINMIIVTILIFVGMTYALNDYSVSCRSVQCNKNSSCEIVDGEANYAFYKR</sequence>
<reference evidence="3" key="1">
    <citation type="submission" date="2016-11" db="UniProtKB">
        <authorList>
            <consortium name="WormBaseParasite"/>
        </authorList>
    </citation>
    <scope>IDENTIFICATION</scope>
</reference>